<feature type="region of interest" description="Disordered" evidence="1">
    <location>
        <begin position="416"/>
        <end position="476"/>
    </location>
</feature>
<reference evidence="2 3" key="1">
    <citation type="journal article" date="2018" name="Sci. Rep.">
        <title>Genomic signatures of local adaptation to the degree of environmental predictability in rotifers.</title>
        <authorList>
            <person name="Franch-Gras L."/>
            <person name="Hahn C."/>
            <person name="Garcia-Roger E.M."/>
            <person name="Carmona M.J."/>
            <person name="Serra M."/>
            <person name="Gomez A."/>
        </authorList>
    </citation>
    <scope>NUCLEOTIDE SEQUENCE [LARGE SCALE GENOMIC DNA]</scope>
    <source>
        <strain evidence="2">HYR1</strain>
    </source>
</reference>
<feature type="region of interest" description="Disordered" evidence="1">
    <location>
        <begin position="1"/>
        <end position="82"/>
    </location>
</feature>
<sequence>MLSSSGTEESSEDEDNSSLHSDSERSFGPKKTKTKDQESKFRPIGADTSKPSEEPGAYESNEDSQASQPGKEEKAPQVAKSNSAMAAAGFKNFVKKSISIKIKTNDQFGGSSPSEVTTLQSSASQLTDLQKQQMAISNKLARKIKTDTTSAPFAYPVQAEQKTLPSMPKTSSDLTSLAQIRPQVAAPQQTGLLPTPNQQAGPRPAFMQNSFAYGPSVTTMPPSGVITRPPGVYPPPIMSTSNIAYSIVPQTIPQPFHSQGQSLLGPVPTHLPPQYQFNQRDQDDYPSYLDEEEELADDAAYDLDDNAYNYDLDEDLDSIMNESRSKRKDKESRRHRSKKSSKKHKRKKYESESESESVESVKEMLRSVLEAHMDQLDDDDARMTLGGLLDQIVNDDGSLTYDDCVNIHESVKALFGEREEGEESDEELKRRKKKKSSAKRRNKSSEDLKPSKKKRKENGKRAESEEGEIDDVYDDDGQFIVQKEYQDLLLK</sequence>
<name>A0A3M7RAR3_BRAPC</name>
<feature type="compositionally biased region" description="Basic residues" evidence="1">
    <location>
        <begin position="430"/>
        <end position="442"/>
    </location>
</feature>
<dbReference type="Proteomes" id="UP000276133">
    <property type="component" value="Unassembled WGS sequence"/>
</dbReference>
<evidence type="ECO:0000313" key="2">
    <source>
        <dbReference type="EMBL" id="RNA20539.1"/>
    </source>
</evidence>
<dbReference type="AlphaFoldDB" id="A0A3M7RAR3"/>
<evidence type="ECO:0000256" key="1">
    <source>
        <dbReference type="SAM" id="MobiDB-lite"/>
    </source>
</evidence>
<feature type="region of interest" description="Disordered" evidence="1">
    <location>
        <begin position="319"/>
        <end position="358"/>
    </location>
</feature>
<dbReference type="EMBL" id="REGN01003825">
    <property type="protein sequence ID" value="RNA20539.1"/>
    <property type="molecule type" value="Genomic_DNA"/>
</dbReference>
<feature type="compositionally biased region" description="Acidic residues" evidence="1">
    <location>
        <begin position="465"/>
        <end position="476"/>
    </location>
</feature>
<protein>
    <submittedName>
        <fullName evidence="2">Uncharacterized protein</fullName>
    </submittedName>
</protein>
<feature type="region of interest" description="Disordered" evidence="1">
    <location>
        <begin position="256"/>
        <end position="282"/>
    </location>
</feature>
<evidence type="ECO:0000313" key="3">
    <source>
        <dbReference type="Proteomes" id="UP000276133"/>
    </source>
</evidence>
<gene>
    <name evidence="2" type="ORF">BpHYR1_032662</name>
</gene>
<feature type="compositionally biased region" description="Basic residues" evidence="1">
    <location>
        <begin position="333"/>
        <end position="348"/>
    </location>
</feature>
<organism evidence="2 3">
    <name type="scientific">Brachionus plicatilis</name>
    <name type="common">Marine rotifer</name>
    <name type="synonym">Brachionus muelleri</name>
    <dbReference type="NCBI Taxonomy" id="10195"/>
    <lineage>
        <taxon>Eukaryota</taxon>
        <taxon>Metazoa</taxon>
        <taxon>Spiralia</taxon>
        <taxon>Gnathifera</taxon>
        <taxon>Rotifera</taxon>
        <taxon>Eurotatoria</taxon>
        <taxon>Monogononta</taxon>
        <taxon>Pseudotrocha</taxon>
        <taxon>Ploima</taxon>
        <taxon>Brachionidae</taxon>
        <taxon>Brachionus</taxon>
    </lineage>
</organism>
<keyword evidence="3" id="KW-1185">Reference proteome</keyword>
<comment type="caution">
    <text evidence="2">The sequence shown here is derived from an EMBL/GenBank/DDBJ whole genome shotgun (WGS) entry which is preliminary data.</text>
</comment>
<proteinExistence type="predicted"/>
<accession>A0A3M7RAR3</accession>